<keyword evidence="5" id="KW-1185">Reference proteome</keyword>
<dbReference type="HOGENOM" id="CLU_020884_2_0_1"/>
<accession>K5W3Z7</accession>
<sequence>MSAASNSLLQGLIRPASLSRTHTTVDSAVRKTSPMASALGVLATHVSVSDILPESHEKTGVRPAHHADDTQTKFVNPWPSSREVPRLHLKLIVDTWRSMPAVPKDLASLIPAHTPNWGAGSQAEAVKATWLGHACFLVEFPSSGEGVRGPRVLFDPALSHRCSPFSRLGPARITPVPCPIEAIPAVDAIILSHNHYDHTDTASLQTLFKTYSPQIFAPLGNGPYLASIGIPASHTHILDWWDARLLSLTLPSRTQDSPSTQTQLRITCTPCQHISGRTLFDRGTTLWASWAVSTVSPTASEAYVPKKVWFAGDTGYRTVSAGEDEAAVPVCPAFREIGEREGPFDLALIPIGAYAPRELFSCVHCSPVDSVRLFQDVRARKALGMHWGTWMLTTEEIMAPPQLLAQECAALGIPAEDFDVCGLGETRFF</sequence>
<evidence type="ECO:0000313" key="5">
    <source>
        <dbReference type="Proteomes" id="UP000008370"/>
    </source>
</evidence>
<dbReference type="Pfam" id="PF12706">
    <property type="entry name" value="Lactamase_B_2"/>
    <property type="match status" value="1"/>
</dbReference>
<evidence type="ECO:0000256" key="2">
    <source>
        <dbReference type="SAM" id="MobiDB-lite"/>
    </source>
</evidence>
<dbReference type="GO" id="GO:0070290">
    <property type="term" value="F:N-acylphosphatidylethanolamine-specific phospholipase D activity"/>
    <property type="evidence" value="ECO:0007669"/>
    <property type="project" value="InterPro"/>
</dbReference>
<dbReference type="PANTHER" id="PTHR15032:SF4">
    <property type="entry name" value="N-ACYL-PHOSPHATIDYLETHANOLAMINE-HYDROLYZING PHOSPHOLIPASE D"/>
    <property type="match status" value="1"/>
</dbReference>
<dbReference type="SUPFAM" id="SSF56281">
    <property type="entry name" value="Metallo-hydrolase/oxidoreductase"/>
    <property type="match status" value="1"/>
</dbReference>
<dbReference type="Gene3D" id="3.60.15.10">
    <property type="entry name" value="Ribonuclease Z/Hydroxyacylglutathione hydrolase-like"/>
    <property type="match status" value="1"/>
</dbReference>
<dbReference type="GO" id="GO:0008270">
    <property type="term" value="F:zinc ion binding"/>
    <property type="evidence" value="ECO:0007669"/>
    <property type="project" value="InterPro"/>
</dbReference>
<name>K5W3Z7_PHACS</name>
<feature type="domain" description="Metallo-beta-lactamase" evidence="3">
    <location>
        <begin position="151"/>
        <end position="387"/>
    </location>
</feature>
<dbReference type="InterPro" id="IPR036866">
    <property type="entry name" value="RibonucZ/Hydroxyglut_hydro"/>
</dbReference>
<dbReference type="OrthoDB" id="332863at2759"/>
<evidence type="ECO:0000256" key="1">
    <source>
        <dbReference type="PIRSR" id="PIRSR038896-50"/>
    </source>
</evidence>
<organism evidence="4 5">
    <name type="scientific">Phanerochaete carnosa (strain HHB-10118-sp)</name>
    <name type="common">White-rot fungus</name>
    <name type="synonym">Peniophora carnosa</name>
    <dbReference type="NCBI Taxonomy" id="650164"/>
    <lineage>
        <taxon>Eukaryota</taxon>
        <taxon>Fungi</taxon>
        <taxon>Dikarya</taxon>
        <taxon>Basidiomycota</taxon>
        <taxon>Agaricomycotina</taxon>
        <taxon>Agaricomycetes</taxon>
        <taxon>Polyporales</taxon>
        <taxon>Phanerochaetaceae</taxon>
        <taxon>Phanerochaete</taxon>
    </lineage>
</organism>
<evidence type="ECO:0000259" key="3">
    <source>
        <dbReference type="Pfam" id="PF12706"/>
    </source>
</evidence>
<dbReference type="PIRSF" id="PIRSF038896">
    <property type="entry name" value="NAPE-PLD"/>
    <property type="match status" value="1"/>
</dbReference>
<gene>
    <name evidence="4" type="ORF">PHACADRAFT_260146</name>
</gene>
<dbReference type="PANTHER" id="PTHR15032">
    <property type="entry name" value="N-ACYL-PHOSPHATIDYLETHANOLAMINE-HYDROLYZING PHOSPHOLIPASE D"/>
    <property type="match status" value="1"/>
</dbReference>
<dbReference type="InParanoid" id="K5W3Z7"/>
<proteinExistence type="predicted"/>
<feature type="binding site" evidence="1">
    <location>
        <position position="196"/>
    </location>
    <ligand>
        <name>an N-acyl-1,2-diacyl-sn-glycero-3-phosphoethanolamine</name>
        <dbReference type="ChEBI" id="CHEBI:62537"/>
    </ligand>
</feature>
<dbReference type="GO" id="GO:0005737">
    <property type="term" value="C:cytoplasm"/>
    <property type="evidence" value="ECO:0007669"/>
    <property type="project" value="TreeGrafter"/>
</dbReference>
<feature type="compositionally biased region" description="Basic and acidic residues" evidence="2">
    <location>
        <begin position="56"/>
        <end position="71"/>
    </location>
</feature>
<dbReference type="GO" id="GO:0070292">
    <property type="term" value="P:N-acylphosphatidylethanolamine metabolic process"/>
    <property type="evidence" value="ECO:0007669"/>
    <property type="project" value="TreeGrafter"/>
</dbReference>
<dbReference type="RefSeq" id="XP_007398353.1">
    <property type="nucleotide sequence ID" value="XM_007398291.1"/>
</dbReference>
<dbReference type="InterPro" id="IPR024884">
    <property type="entry name" value="NAPE-PLD"/>
</dbReference>
<dbReference type="AlphaFoldDB" id="K5W3Z7"/>
<dbReference type="InterPro" id="IPR001279">
    <property type="entry name" value="Metallo-B-lactamas"/>
</dbReference>
<reference evidence="4 5" key="1">
    <citation type="journal article" date="2012" name="BMC Genomics">
        <title>Comparative genomics of the white-rot fungi, Phanerochaete carnosa and P. chrysosporium, to elucidate the genetic basis of the distinct wood types they colonize.</title>
        <authorList>
            <person name="Suzuki H."/>
            <person name="MacDonald J."/>
            <person name="Syed K."/>
            <person name="Salamov A."/>
            <person name="Hori C."/>
            <person name="Aerts A."/>
            <person name="Henrissat B."/>
            <person name="Wiebenga A."/>
            <person name="vanKuyk P.A."/>
            <person name="Barry K."/>
            <person name="Lindquist E."/>
            <person name="LaButti K."/>
            <person name="Lapidus A."/>
            <person name="Lucas S."/>
            <person name="Coutinho P."/>
            <person name="Gong Y."/>
            <person name="Samejima M."/>
            <person name="Mahadevan R."/>
            <person name="Abou-Zaid M."/>
            <person name="de Vries R.P."/>
            <person name="Igarashi K."/>
            <person name="Yadav J.S."/>
            <person name="Grigoriev I.V."/>
            <person name="Master E.R."/>
        </authorList>
    </citation>
    <scope>NUCLEOTIDE SEQUENCE [LARGE SCALE GENOMIC DNA]</scope>
    <source>
        <strain evidence="4 5">HHB-10118-sp</strain>
    </source>
</reference>
<protein>
    <recommendedName>
        <fullName evidence="3">Metallo-beta-lactamase domain-containing protein</fullName>
    </recommendedName>
</protein>
<feature type="binding site" evidence="1">
    <location>
        <position position="364"/>
    </location>
    <ligand>
        <name>an N-acyl-1,2-diacyl-sn-glycero-3-phosphoethanolamine</name>
        <dbReference type="ChEBI" id="CHEBI:62537"/>
    </ligand>
</feature>
<feature type="region of interest" description="Disordered" evidence="2">
    <location>
        <begin position="56"/>
        <end position="77"/>
    </location>
</feature>
<dbReference type="KEGG" id="pco:PHACADRAFT_260146"/>
<dbReference type="Proteomes" id="UP000008370">
    <property type="component" value="Unassembled WGS sequence"/>
</dbReference>
<evidence type="ECO:0000313" key="4">
    <source>
        <dbReference type="EMBL" id="EKM53669.1"/>
    </source>
</evidence>
<dbReference type="EMBL" id="JH930474">
    <property type="protein sequence ID" value="EKM53669.1"/>
    <property type="molecule type" value="Genomic_DNA"/>
</dbReference>
<dbReference type="GeneID" id="18917645"/>
<dbReference type="GO" id="GO:0070291">
    <property type="term" value="P:N-acylethanolamine metabolic process"/>
    <property type="evidence" value="ECO:0007669"/>
    <property type="project" value="TreeGrafter"/>
</dbReference>